<feature type="domain" description="Cellulose-binding Sde182 C-terminal" evidence="3">
    <location>
        <begin position="387"/>
        <end position="482"/>
    </location>
</feature>
<dbReference type="RefSeq" id="XP_040643287.1">
    <property type="nucleotide sequence ID" value="XM_040780599.1"/>
</dbReference>
<dbReference type="InterPro" id="IPR011483">
    <property type="entry name" value="Sde182_NH-like"/>
</dbReference>
<gene>
    <name evidence="4" type="ORF">EURHEDRAFT_407585</name>
</gene>
<organism evidence="4 5">
    <name type="scientific">Aspergillus ruber (strain CBS 135680)</name>
    <dbReference type="NCBI Taxonomy" id="1388766"/>
    <lineage>
        <taxon>Eukaryota</taxon>
        <taxon>Fungi</taxon>
        <taxon>Dikarya</taxon>
        <taxon>Ascomycota</taxon>
        <taxon>Pezizomycotina</taxon>
        <taxon>Eurotiomycetes</taxon>
        <taxon>Eurotiomycetidae</taxon>
        <taxon>Eurotiales</taxon>
        <taxon>Aspergillaceae</taxon>
        <taxon>Aspergillus</taxon>
        <taxon>Aspergillus subgen. Aspergillus</taxon>
    </lineage>
</organism>
<dbReference type="Pfam" id="PF21027">
    <property type="entry name" value="Sde0182_C"/>
    <property type="match status" value="1"/>
</dbReference>
<name>A0A017SSQ5_ASPRC</name>
<feature type="chain" id="PRO_5001499596" evidence="1">
    <location>
        <begin position="19"/>
        <end position="490"/>
    </location>
</feature>
<dbReference type="OrthoDB" id="3592035at2759"/>
<feature type="domain" description="Cellulose-binding Sde182 nucleoside hydrolase-like" evidence="2">
    <location>
        <begin position="38"/>
        <end position="303"/>
    </location>
</feature>
<dbReference type="Proteomes" id="UP000019804">
    <property type="component" value="Unassembled WGS sequence"/>
</dbReference>
<dbReference type="STRING" id="1388766.A0A017SSQ5"/>
<sequence>MLVSFLFLSLWAALQAFALPVSSNSSCSATQPAHTRPRVLILTDIANEPDDAESLVRLLVYSHQFRLQGFVATTSYWLNSSTHEDQIIHTLKVYGNVLPNLKTHADGWPEAEFLINNTKAGLPVYGMDGVGEGKDNDGSELLIRTVDASDEILWLPCWGGTAVLAQALWKINATRSVDEIENFVKKLRVYAISDQDNTGPWIRRHWPQLFYIASVHQLNIYALAAWSGISGEDYYYFEHTGANTSSISKEWVKEHIQNVGELGAQYPEFDYIPEGDTPTFLYLIQNGLSDIEHPEWGSWGGRYGPVCYGEGHYADTADLITGPDGIKRSSSQATIWRWRSAYQADFAARMQWSNTDRFEDANHAPVAIVNQRCGLAPVDITMRPNQTLQLNADASYDPDGDQISFKWWQYVDPSDTEWPPSTDALSLKIRGSTSPNPTITLPSENILWQAGGARGYRLERTLHLILEVSDGALVSYRRVLVKFNIPRPAE</sequence>
<evidence type="ECO:0000256" key="1">
    <source>
        <dbReference type="SAM" id="SignalP"/>
    </source>
</evidence>
<dbReference type="InterPro" id="IPR013783">
    <property type="entry name" value="Ig-like_fold"/>
</dbReference>
<evidence type="ECO:0000313" key="4">
    <source>
        <dbReference type="EMBL" id="EYE99599.1"/>
    </source>
</evidence>
<dbReference type="InterPro" id="IPR036452">
    <property type="entry name" value="Ribo_hydro-like"/>
</dbReference>
<dbReference type="InterPro" id="IPR048527">
    <property type="entry name" value="Sde182_C"/>
</dbReference>
<feature type="signal peptide" evidence="1">
    <location>
        <begin position="1"/>
        <end position="18"/>
    </location>
</feature>
<evidence type="ECO:0000313" key="5">
    <source>
        <dbReference type="Proteomes" id="UP000019804"/>
    </source>
</evidence>
<dbReference type="GO" id="GO:0016799">
    <property type="term" value="F:hydrolase activity, hydrolyzing N-glycosyl compounds"/>
    <property type="evidence" value="ECO:0007669"/>
    <property type="project" value="InterPro"/>
</dbReference>
<keyword evidence="5" id="KW-1185">Reference proteome</keyword>
<dbReference type="AlphaFoldDB" id="A0A017SSQ5"/>
<dbReference type="HOGENOM" id="CLU_029266_0_0_1"/>
<reference evidence="5" key="1">
    <citation type="journal article" date="2014" name="Nat. Commun.">
        <title>Genomic adaptations of the halophilic Dead Sea filamentous fungus Eurotium rubrum.</title>
        <authorList>
            <person name="Kis-Papo T."/>
            <person name="Weig A.R."/>
            <person name="Riley R."/>
            <person name="Persoh D."/>
            <person name="Salamov A."/>
            <person name="Sun H."/>
            <person name="Lipzen A."/>
            <person name="Wasser S.P."/>
            <person name="Rambold G."/>
            <person name="Grigoriev I.V."/>
            <person name="Nevo E."/>
        </authorList>
    </citation>
    <scope>NUCLEOTIDE SEQUENCE [LARGE SCALE GENOMIC DNA]</scope>
    <source>
        <strain evidence="5">CBS 135680</strain>
    </source>
</reference>
<protein>
    <submittedName>
        <fullName evidence="4">DUF1593-domain-containing protein</fullName>
    </submittedName>
</protein>
<dbReference type="Pfam" id="PF07632">
    <property type="entry name" value="Sde182_NH-like"/>
    <property type="match status" value="1"/>
</dbReference>
<keyword evidence="1" id="KW-0732">Signal</keyword>
<dbReference type="GeneID" id="63695723"/>
<dbReference type="Gene3D" id="2.60.40.10">
    <property type="entry name" value="Immunoglobulins"/>
    <property type="match status" value="1"/>
</dbReference>
<evidence type="ECO:0000259" key="3">
    <source>
        <dbReference type="Pfam" id="PF21027"/>
    </source>
</evidence>
<dbReference type="Gene3D" id="3.90.245.10">
    <property type="entry name" value="Ribonucleoside hydrolase-like"/>
    <property type="match status" value="1"/>
</dbReference>
<dbReference type="EMBL" id="KK088411">
    <property type="protein sequence ID" value="EYE99599.1"/>
    <property type="molecule type" value="Genomic_DNA"/>
</dbReference>
<proteinExistence type="predicted"/>
<accession>A0A017SSQ5</accession>
<evidence type="ECO:0000259" key="2">
    <source>
        <dbReference type="Pfam" id="PF07632"/>
    </source>
</evidence>